<dbReference type="SUPFAM" id="SSF143011">
    <property type="entry name" value="RelE-like"/>
    <property type="match status" value="1"/>
</dbReference>
<dbReference type="Proteomes" id="UP000229756">
    <property type="component" value="Unassembled WGS sequence"/>
</dbReference>
<dbReference type="InterPro" id="IPR035093">
    <property type="entry name" value="RelE/ParE_toxin_dom_sf"/>
</dbReference>
<dbReference type="AlphaFoldDB" id="A0A2M8EMM9"/>
<evidence type="ECO:0000313" key="1">
    <source>
        <dbReference type="EMBL" id="PJC23990.1"/>
    </source>
</evidence>
<accession>A0A2M8EMM9</accession>
<evidence type="ECO:0000313" key="2">
    <source>
        <dbReference type="Proteomes" id="UP000229756"/>
    </source>
</evidence>
<proteinExistence type="predicted"/>
<dbReference type="EMBL" id="PFSJ01000004">
    <property type="protein sequence ID" value="PJC23990.1"/>
    <property type="molecule type" value="Genomic_DNA"/>
</dbReference>
<name>A0A2M8EMM9_UNCKA</name>
<dbReference type="Gene3D" id="3.30.2310.20">
    <property type="entry name" value="RelE-like"/>
    <property type="match status" value="1"/>
</dbReference>
<protein>
    <submittedName>
        <fullName evidence="1">Type II toxin-antitoxin system mRNA interferase toxin, RelE/StbE family</fullName>
    </submittedName>
</protein>
<gene>
    <name evidence="1" type="ORF">CO058_00355</name>
</gene>
<sequence length="87" mass="10284">MKIQASTYYIRRYKKIIKNNPQLNSKVKGKLWLAINDLNHPSLRLHKITGRFDNVWSISIDMNIRVIFKLKGDLMNLLDIGTHEDIY</sequence>
<comment type="caution">
    <text evidence="1">The sequence shown here is derived from an EMBL/GenBank/DDBJ whole genome shotgun (WGS) entry which is preliminary data.</text>
</comment>
<organism evidence="1 2">
    <name type="scientific">candidate division WWE3 bacterium CG_4_9_14_0_2_um_filter_35_11</name>
    <dbReference type="NCBI Taxonomy" id="1975077"/>
    <lineage>
        <taxon>Bacteria</taxon>
        <taxon>Katanobacteria</taxon>
    </lineage>
</organism>
<reference evidence="2" key="1">
    <citation type="submission" date="2017-09" db="EMBL/GenBank/DDBJ databases">
        <title>Depth-based differentiation of microbial function through sediment-hosted aquifers and enrichment of novel symbionts in the deep terrestrial subsurface.</title>
        <authorList>
            <person name="Probst A.J."/>
            <person name="Ladd B."/>
            <person name="Jarett J.K."/>
            <person name="Geller-Mcgrath D.E."/>
            <person name="Sieber C.M.K."/>
            <person name="Emerson J.B."/>
            <person name="Anantharaman K."/>
            <person name="Thomas B.C."/>
            <person name="Malmstrom R."/>
            <person name="Stieglmeier M."/>
            <person name="Klingl A."/>
            <person name="Woyke T."/>
            <person name="Ryan C.M."/>
            <person name="Banfield J.F."/>
        </authorList>
    </citation>
    <scope>NUCLEOTIDE SEQUENCE [LARGE SCALE GENOMIC DNA]</scope>
</reference>